<dbReference type="GO" id="GO:0003700">
    <property type="term" value="F:DNA-binding transcription factor activity"/>
    <property type="evidence" value="ECO:0007669"/>
    <property type="project" value="InterPro"/>
</dbReference>
<dbReference type="Pfam" id="PF00392">
    <property type="entry name" value="GntR"/>
    <property type="match status" value="1"/>
</dbReference>
<evidence type="ECO:0000256" key="5">
    <source>
        <dbReference type="ARBA" id="ARBA00023163"/>
    </source>
</evidence>
<dbReference type="InterPro" id="IPR000524">
    <property type="entry name" value="Tscrpt_reg_HTH_GntR"/>
</dbReference>
<dbReference type="CDD" id="cd07377">
    <property type="entry name" value="WHTH_GntR"/>
    <property type="match status" value="1"/>
</dbReference>
<dbReference type="InterPro" id="IPR036388">
    <property type="entry name" value="WH-like_DNA-bd_sf"/>
</dbReference>
<dbReference type="SUPFAM" id="SSF46785">
    <property type="entry name" value="Winged helix' DNA-binding domain"/>
    <property type="match status" value="1"/>
</dbReference>
<reference evidence="7 8" key="1">
    <citation type="submission" date="2021-01" db="EMBL/GenBank/DDBJ databases">
        <title>Whole genome shotgun sequence of Planobispora longispora NBRC 13918.</title>
        <authorList>
            <person name="Komaki H."/>
            <person name="Tamura T."/>
        </authorList>
    </citation>
    <scope>NUCLEOTIDE SEQUENCE [LARGE SCALE GENOMIC DNA]</scope>
    <source>
        <strain evidence="7 8">NBRC 13918</strain>
    </source>
</reference>
<dbReference type="RefSeq" id="WP_203894118.1">
    <property type="nucleotide sequence ID" value="NZ_BOOH01000051.1"/>
</dbReference>
<sequence>MELFIDPDDERSLTRQLYEQIRAAILSGQLGPGDRLMPSRAVAAELGIARSTVTDVYGSLAAEGYIEGRAGGGTVVSDEHGPCPQTPPPGALAPTPCSAALRRYDDDPQGQARFDLRPGRIDAQLFPAAIWRRCVLAGLGRAWAQYGEPAGSADLRAALARWLTGSRGITLVPEQIVVTAGTGHAIDLVARVLLSPGDVAGVEEPGYPPVRELLRSQGIKAVGVPVDGHGIVVDAIPADARLVYVTPSHQYPLGGVLSGQRRLQLLRWAGRHGAAIVEDDYDSEFRHTARPLEPLHRLDRDGRVIYVGSFSKILSPALRMGFLVAPMALVPALATVRQAIDWCPPLGTQEALTIFINEGHLGRHLRRMRAAYTPRFHCVHRELLDRLPAGYRPLPAQAGLHLAVTGPRSAAQADVCQNLLPHGVLIGSLRRTYQVPGSVAGFLVGFGALPTEQVAAAIDALATGLTALTGR</sequence>
<evidence type="ECO:0000313" key="7">
    <source>
        <dbReference type="EMBL" id="GIH79657.1"/>
    </source>
</evidence>
<dbReference type="InterPro" id="IPR036390">
    <property type="entry name" value="WH_DNA-bd_sf"/>
</dbReference>
<gene>
    <name evidence="7" type="ORF">Plo01_60860</name>
</gene>
<dbReference type="GO" id="GO:0003677">
    <property type="term" value="F:DNA binding"/>
    <property type="evidence" value="ECO:0007669"/>
    <property type="project" value="UniProtKB-KW"/>
</dbReference>
<dbReference type="GO" id="GO:0030170">
    <property type="term" value="F:pyridoxal phosphate binding"/>
    <property type="evidence" value="ECO:0007669"/>
    <property type="project" value="InterPro"/>
</dbReference>
<dbReference type="PANTHER" id="PTHR46577">
    <property type="entry name" value="HTH-TYPE TRANSCRIPTIONAL REGULATORY PROTEIN GABR"/>
    <property type="match status" value="1"/>
</dbReference>
<evidence type="ECO:0000259" key="6">
    <source>
        <dbReference type="PROSITE" id="PS50949"/>
    </source>
</evidence>
<comment type="caution">
    <text evidence="7">The sequence shown here is derived from an EMBL/GenBank/DDBJ whole genome shotgun (WGS) entry which is preliminary data.</text>
</comment>
<comment type="similarity">
    <text evidence="1">In the C-terminal section; belongs to the class-I pyridoxal-phosphate-dependent aminotransferase family.</text>
</comment>
<evidence type="ECO:0000256" key="4">
    <source>
        <dbReference type="ARBA" id="ARBA00023125"/>
    </source>
</evidence>
<evidence type="ECO:0000256" key="1">
    <source>
        <dbReference type="ARBA" id="ARBA00005384"/>
    </source>
</evidence>
<keyword evidence="3" id="KW-0805">Transcription regulation</keyword>
<dbReference type="InterPro" id="IPR015424">
    <property type="entry name" value="PyrdxlP-dep_Trfase"/>
</dbReference>
<evidence type="ECO:0000256" key="3">
    <source>
        <dbReference type="ARBA" id="ARBA00023015"/>
    </source>
</evidence>
<dbReference type="AlphaFoldDB" id="A0A8J3RPZ3"/>
<dbReference type="InterPro" id="IPR015421">
    <property type="entry name" value="PyrdxlP-dep_Trfase_major"/>
</dbReference>
<dbReference type="SUPFAM" id="SSF53383">
    <property type="entry name" value="PLP-dependent transferases"/>
    <property type="match status" value="1"/>
</dbReference>
<dbReference type="PANTHER" id="PTHR46577:SF1">
    <property type="entry name" value="HTH-TYPE TRANSCRIPTIONAL REGULATORY PROTEIN GABR"/>
    <property type="match status" value="1"/>
</dbReference>
<organism evidence="7 8">
    <name type="scientific">Planobispora longispora</name>
    <dbReference type="NCBI Taxonomy" id="28887"/>
    <lineage>
        <taxon>Bacteria</taxon>
        <taxon>Bacillati</taxon>
        <taxon>Actinomycetota</taxon>
        <taxon>Actinomycetes</taxon>
        <taxon>Streptosporangiales</taxon>
        <taxon>Streptosporangiaceae</taxon>
        <taxon>Planobispora</taxon>
    </lineage>
</organism>
<dbReference type="InterPro" id="IPR004839">
    <property type="entry name" value="Aminotransferase_I/II_large"/>
</dbReference>
<keyword evidence="8" id="KW-1185">Reference proteome</keyword>
<dbReference type="Proteomes" id="UP000616724">
    <property type="component" value="Unassembled WGS sequence"/>
</dbReference>
<dbReference type="SMART" id="SM00345">
    <property type="entry name" value="HTH_GNTR"/>
    <property type="match status" value="1"/>
</dbReference>
<proteinExistence type="inferred from homology"/>
<dbReference type="Pfam" id="PF00155">
    <property type="entry name" value="Aminotran_1_2"/>
    <property type="match status" value="1"/>
</dbReference>
<keyword evidence="4" id="KW-0238">DNA-binding</keyword>
<evidence type="ECO:0000256" key="2">
    <source>
        <dbReference type="ARBA" id="ARBA00022898"/>
    </source>
</evidence>
<protein>
    <submittedName>
        <fullName evidence="7">GntR family transcriptional regulator</fullName>
    </submittedName>
</protein>
<evidence type="ECO:0000313" key="8">
    <source>
        <dbReference type="Proteomes" id="UP000616724"/>
    </source>
</evidence>
<keyword evidence="2" id="KW-0663">Pyridoxal phosphate</keyword>
<dbReference type="InterPro" id="IPR051446">
    <property type="entry name" value="HTH_trans_reg/aminotransferase"/>
</dbReference>
<name>A0A8J3RPZ3_9ACTN</name>
<dbReference type="EMBL" id="BOOH01000051">
    <property type="protein sequence ID" value="GIH79657.1"/>
    <property type="molecule type" value="Genomic_DNA"/>
</dbReference>
<feature type="domain" description="HTH gntR-type" evidence="6">
    <location>
        <begin position="11"/>
        <end position="79"/>
    </location>
</feature>
<dbReference type="PROSITE" id="PS50949">
    <property type="entry name" value="HTH_GNTR"/>
    <property type="match status" value="1"/>
</dbReference>
<dbReference type="CDD" id="cd00609">
    <property type="entry name" value="AAT_like"/>
    <property type="match status" value="1"/>
</dbReference>
<dbReference type="Gene3D" id="1.10.10.10">
    <property type="entry name" value="Winged helix-like DNA-binding domain superfamily/Winged helix DNA-binding domain"/>
    <property type="match status" value="1"/>
</dbReference>
<accession>A0A8J3RPZ3</accession>
<dbReference type="Gene3D" id="3.40.640.10">
    <property type="entry name" value="Type I PLP-dependent aspartate aminotransferase-like (Major domain)"/>
    <property type="match status" value="1"/>
</dbReference>
<keyword evidence="5" id="KW-0804">Transcription</keyword>